<proteinExistence type="inferred from homology"/>
<reference evidence="7 8" key="1">
    <citation type="submission" date="2020-07" db="EMBL/GenBank/DDBJ databases">
        <title>Description of Kordia aestuariivivens sp. nov., isolated from a tidal flat.</title>
        <authorList>
            <person name="Park S."/>
            <person name="Yoon J.-H."/>
        </authorList>
    </citation>
    <scope>NUCLEOTIDE SEQUENCE [LARGE SCALE GENOMIC DNA]</scope>
    <source>
        <strain evidence="7 8">YSTF-M3</strain>
    </source>
</reference>
<evidence type="ECO:0000256" key="1">
    <source>
        <dbReference type="ARBA" id="ARBA00000094"/>
    </source>
</evidence>
<dbReference type="InterPro" id="IPR008928">
    <property type="entry name" value="6-hairpin_glycosidase_sf"/>
</dbReference>
<dbReference type="EMBL" id="JACGWS010000009">
    <property type="protein sequence ID" value="MBC8755944.1"/>
    <property type="molecule type" value="Genomic_DNA"/>
</dbReference>
<dbReference type="InterPro" id="IPR024746">
    <property type="entry name" value="Glyco_hydro_100"/>
</dbReference>
<dbReference type="InterPro" id="IPR012341">
    <property type="entry name" value="6hp_glycosidase-like_sf"/>
</dbReference>
<evidence type="ECO:0000313" key="8">
    <source>
        <dbReference type="Proteomes" id="UP000619238"/>
    </source>
</evidence>
<keyword evidence="8" id="KW-1185">Reference proteome</keyword>
<accession>A0ABR7QC81</accession>
<dbReference type="SUPFAM" id="SSF48208">
    <property type="entry name" value="Six-hairpin glycosidases"/>
    <property type="match status" value="1"/>
</dbReference>
<organism evidence="7 8">
    <name type="scientific">Kordia aestuariivivens</name>
    <dbReference type="NCBI Taxonomy" id="2759037"/>
    <lineage>
        <taxon>Bacteria</taxon>
        <taxon>Pseudomonadati</taxon>
        <taxon>Bacteroidota</taxon>
        <taxon>Flavobacteriia</taxon>
        <taxon>Flavobacteriales</taxon>
        <taxon>Flavobacteriaceae</taxon>
        <taxon>Kordia</taxon>
    </lineage>
</organism>
<dbReference type="Pfam" id="PF12899">
    <property type="entry name" value="Glyco_hydro_100"/>
    <property type="match status" value="2"/>
</dbReference>
<name>A0ABR7QC81_9FLAO</name>
<evidence type="ECO:0000256" key="2">
    <source>
        <dbReference type="ARBA" id="ARBA00007671"/>
    </source>
</evidence>
<keyword evidence="6" id="KW-0326">Glycosidase</keyword>
<evidence type="ECO:0000256" key="4">
    <source>
        <dbReference type="ARBA" id="ARBA00022801"/>
    </source>
</evidence>
<dbReference type="EC" id="3.2.1.26" evidence="3"/>
<keyword evidence="4" id="KW-0378">Hydrolase</keyword>
<dbReference type="Gene3D" id="1.50.10.10">
    <property type="match status" value="1"/>
</dbReference>
<comment type="caution">
    <text evidence="7">The sequence shown here is derived from an EMBL/GenBank/DDBJ whole genome shotgun (WGS) entry which is preliminary data.</text>
</comment>
<dbReference type="RefSeq" id="WP_187562986.1">
    <property type="nucleotide sequence ID" value="NZ_JACGWS010000009.1"/>
</dbReference>
<dbReference type="Proteomes" id="UP000619238">
    <property type="component" value="Unassembled WGS sequence"/>
</dbReference>
<sequence length="391" mass="45001">MTNESYIKAIALLRKASSEKGFLASAENITNYKRVWARDGVICGLSALLDGDETLINTFKNTVQTLAKHQHELGHIPSNVYFKENNEVEVSFGGLAGRVDTISWFIIGVCNYCWMLNDEELLEELLPNIEKGFKLLEAWEFNNNDLIYVPRSGNWADEYITEGHTFYDQVLRLWALRCMQRLRPSEKFQTKMERITEKLNGNYRKTNYEKPFHPKAYKSLQKHSYWMASVNPSGYQTMFDAFGNAIAQLLKLGDQSFQDDLTTYTEDLRKSLPLQLVPAFWKPITEADDDWKLLVNNCKYEFRNFPYEFHNGGTWQMVNGFYGISLVSQHNIESAQAVLAEIQKLNAKEDYGFYENFNSKTQKAIGVPSCTWSAAGEILVAQYINGKRLLV</sequence>
<comment type="similarity">
    <text evidence="2">Belongs to the glycosyl hydrolase 100 family.</text>
</comment>
<evidence type="ECO:0000256" key="6">
    <source>
        <dbReference type="ARBA" id="ARBA00023295"/>
    </source>
</evidence>
<comment type="catalytic activity">
    <reaction evidence="1">
        <text>Hydrolysis of terminal non-reducing beta-D-fructofuranoside residues in beta-D-fructofuranosides.</text>
        <dbReference type="EC" id="3.2.1.26"/>
    </reaction>
</comment>
<keyword evidence="5" id="KW-0119">Carbohydrate metabolism</keyword>
<protein>
    <recommendedName>
        <fullName evidence="3">beta-fructofuranosidase</fullName>
        <ecNumber evidence="3">3.2.1.26</ecNumber>
    </recommendedName>
</protein>
<evidence type="ECO:0000256" key="5">
    <source>
        <dbReference type="ARBA" id="ARBA00023277"/>
    </source>
</evidence>
<gene>
    <name evidence="7" type="ORF">H2O64_14795</name>
</gene>
<evidence type="ECO:0000256" key="3">
    <source>
        <dbReference type="ARBA" id="ARBA00012758"/>
    </source>
</evidence>
<evidence type="ECO:0000313" key="7">
    <source>
        <dbReference type="EMBL" id="MBC8755944.1"/>
    </source>
</evidence>